<comment type="similarity">
    <text evidence="2">Belongs to the ABC transporter superfamily.</text>
</comment>
<evidence type="ECO:0000256" key="8">
    <source>
        <dbReference type="ARBA" id="ARBA00023136"/>
    </source>
</evidence>
<evidence type="ECO:0000256" key="1">
    <source>
        <dbReference type="ARBA" id="ARBA00004202"/>
    </source>
</evidence>
<reference evidence="10 11" key="2">
    <citation type="journal article" date="2012" name="Stand. Genomic Sci.">
        <title>Complete genome sequence of the sulfate-reducing firmicute Desulfotomaculum ruminis type strain (DL(T)).</title>
        <authorList>
            <person name="Spring S."/>
            <person name="Visser M."/>
            <person name="Lu M."/>
            <person name="Copeland A."/>
            <person name="Lapidus A."/>
            <person name="Lucas S."/>
            <person name="Cheng J.F."/>
            <person name="Han C."/>
            <person name="Tapia R."/>
            <person name="Goodwin L.A."/>
            <person name="Pitluck S."/>
            <person name="Ivanova N."/>
            <person name="Land M."/>
            <person name="Hauser L."/>
            <person name="Larimer F."/>
            <person name="Rohde M."/>
            <person name="Goker M."/>
            <person name="Detter J.C."/>
            <person name="Kyrpides N.C."/>
            <person name="Woyke T."/>
            <person name="Schaap P.J."/>
            <person name="Plugge C.M."/>
            <person name="Muyzer G."/>
            <person name="Kuever J."/>
            <person name="Pereira I.A."/>
            <person name="Parshina S.N."/>
            <person name="Bernier-Latmani R."/>
            <person name="Stams A.J."/>
            <person name="Klenk H.P."/>
        </authorList>
    </citation>
    <scope>NUCLEOTIDE SEQUENCE [LARGE SCALE GENOMIC DNA]</scope>
    <source>
        <strain evidence="11">ATCC 23193 / DSM 2154 / NCIB 8452 / DL</strain>
    </source>
</reference>
<protein>
    <submittedName>
        <fullName evidence="10">ABC transporter related protein</fullName>
    </submittedName>
</protein>
<evidence type="ECO:0000256" key="6">
    <source>
        <dbReference type="ARBA" id="ARBA00022840"/>
    </source>
</evidence>
<dbReference type="CDD" id="cd03225">
    <property type="entry name" value="ABC_cobalt_CbiO_domain1"/>
    <property type="match status" value="1"/>
</dbReference>
<evidence type="ECO:0000256" key="2">
    <source>
        <dbReference type="ARBA" id="ARBA00005417"/>
    </source>
</evidence>
<dbReference type="HOGENOM" id="CLU_000604_1_22_9"/>
<dbReference type="NCBIfam" id="TIGR04520">
    <property type="entry name" value="ECF_ATPase_1"/>
    <property type="match status" value="1"/>
</dbReference>
<dbReference type="KEGG" id="dru:Desru_0328"/>
<dbReference type="Proteomes" id="UP000009234">
    <property type="component" value="Chromosome"/>
</dbReference>
<evidence type="ECO:0000256" key="3">
    <source>
        <dbReference type="ARBA" id="ARBA00022448"/>
    </source>
</evidence>
<dbReference type="InterPro" id="IPR030947">
    <property type="entry name" value="EcfA_1"/>
</dbReference>
<dbReference type="GO" id="GO:0016887">
    <property type="term" value="F:ATP hydrolysis activity"/>
    <property type="evidence" value="ECO:0007669"/>
    <property type="project" value="InterPro"/>
</dbReference>
<keyword evidence="4" id="KW-1003">Cell membrane</keyword>
<dbReference type="FunFam" id="3.40.50.300:FF:000224">
    <property type="entry name" value="Energy-coupling factor transporter ATP-binding protein EcfA"/>
    <property type="match status" value="1"/>
</dbReference>
<evidence type="ECO:0000313" key="11">
    <source>
        <dbReference type="Proteomes" id="UP000009234"/>
    </source>
</evidence>
<name>F6DPF2_DESRL</name>
<dbReference type="InterPro" id="IPR003439">
    <property type="entry name" value="ABC_transporter-like_ATP-bd"/>
</dbReference>
<dbReference type="Pfam" id="PF00005">
    <property type="entry name" value="ABC_tran"/>
    <property type="match status" value="1"/>
</dbReference>
<evidence type="ECO:0000313" key="10">
    <source>
        <dbReference type="EMBL" id="AEG58625.1"/>
    </source>
</evidence>
<evidence type="ECO:0000259" key="9">
    <source>
        <dbReference type="PROSITE" id="PS50893"/>
    </source>
</evidence>
<dbReference type="STRING" id="696281.Desru_0328"/>
<feature type="domain" description="ABC transporter" evidence="9">
    <location>
        <begin position="12"/>
        <end position="246"/>
    </location>
</feature>
<dbReference type="PANTHER" id="PTHR43553:SF24">
    <property type="entry name" value="ENERGY-COUPLING FACTOR TRANSPORTER ATP-BINDING PROTEIN ECFA1"/>
    <property type="match status" value="1"/>
</dbReference>
<dbReference type="PROSITE" id="PS50893">
    <property type="entry name" value="ABC_TRANSPORTER_2"/>
    <property type="match status" value="1"/>
</dbReference>
<keyword evidence="8" id="KW-0472">Membrane</keyword>
<dbReference type="Gene3D" id="3.40.50.300">
    <property type="entry name" value="P-loop containing nucleotide triphosphate hydrolases"/>
    <property type="match status" value="1"/>
</dbReference>
<keyword evidence="6" id="KW-0067">ATP-binding</keyword>
<dbReference type="InterPro" id="IPR015856">
    <property type="entry name" value="ABC_transpr_CbiO/EcfA_su"/>
</dbReference>
<reference evidence="11" key="1">
    <citation type="submission" date="2011-05" db="EMBL/GenBank/DDBJ databases">
        <title>Complete sequence of Desulfotomaculum ruminis DSM 2154.</title>
        <authorList>
            <person name="Lucas S."/>
            <person name="Copeland A."/>
            <person name="Lapidus A."/>
            <person name="Cheng J.-F."/>
            <person name="Goodwin L."/>
            <person name="Pitluck S."/>
            <person name="Lu M."/>
            <person name="Detter J.C."/>
            <person name="Han C."/>
            <person name="Tapia R."/>
            <person name="Land M."/>
            <person name="Hauser L."/>
            <person name="Kyrpides N."/>
            <person name="Ivanova N."/>
            <person name="Mikhailova N."/>
            <person name="Pagani I."/>
            <person name="Stams A.J.M."/>
            <person name="Plugge C.M."/>
            <person name="Muyzer G."/>
            <person name="Kuever J."/>
            <person name="Parshina S.N."/>
            <person name="Ivanova A.E."/>
            <person name="Nazina T.N."/>
            <person name="Brambilla E."/>
            <person name="Spring S."/>
            <person name="Klenk H.-P."/>
            <person name="Woyke T."/>
        </authorList>
    </citation>
    <scope>NUCLEOTIDE SEQUENCE [LARGE SCALE GENOMIC DNA]</scope>
    <source>
        <strain evidence="11">ATCC 23193 / DSM 2154 / NCIB 8452 / DL</strain>
    </source>
</reference>
<sequence>MGEGESMKDIIISVNNLFFQYPQQEQWALEDVCLDIYAGEFLVLLGPNGSGKSTLARHLNGLLLPARGQVLVHGLSTADEPALWDIRKKVGMVFQNPDNQLVAALVEEEIAFGLENLGVSPDNIGEQIVKISGRLGLQHLLSSPPHRLSGGQKQRVAIASVLALEPDVLVLDEPTSMLDPSGRKDVLEEILRLRERGKTIVLVTHDMNEALQADRVLVLNQGKIFLSGSPEKCFSQVAELKKIGLGIPPAAELAGHLRQRGFGLPDSLLRVEDWIEYLCGRS</sequence>
<dbReference type="PANTHER" id="PTHR43553">
    <property type="entry name" value="HEAVY METAL TRANSPORTER"/>
    <property type="match status" value="1"/>
</dbReference>
<keyword evidence="7" id="KW-1278">Translocase</keyword>
<dbReference type="eggNOG" id="COG1122">
    <property type="taxonomic scope" value="Bacteria"/>
</dbReference>
<dbReference type="InterPro" id="IPR050095">
    <property type="entry name" value="ECF_ABC_transporter_ATP-bd"/>
</dbReference>
<dbReference type="GO" id="GO:0043190">
    <property type="term" value="C:ATP-binding cassette (ABC) transporter complex"/>
    <property type="evidence" value="ECO:0007669"/>
    <property type="project" value="TreeGrafter"/>
</dbReference>
<organism evidence="10 11">
    <name type="scientific">Desulforamulus ruminis (strain ATCC 23193 / DSM 2154 / NCIMB 8452 / DL)</name>
    <name type="common">Desulfotomaculum ruminis</name>
    <dbReference type="NCBI Taxonomy" id="696281"/>
    <lineage>
        <taxon>Bacteria</taxon>
        <taxon>Bacillati</taxon>
        <taxon>Bacillota</taxon>
        <taxon>Clostridia</taxon>
        <taxon>Eubacteriales</taxon>
        <taxon>Peptococcaceae</taxon>
        <taxon>Desulforamulus</taxon>
    </lineage>
</organism>
<comment type="subcellular location">
    <subcellularLocation>
        <location evidence="1">Cell membrane</location>
        <topology evidence="1">Peripheral membrane protein</topology>
    </subcellularLocation>
</comment>
<dbReference type="PROSITE" id="PS00211">
    <property type="entry name" value="ABC_TRANSPORTER_1"/>
    <property type="match status" value="1"/>
</dbReference>
<accession>F6DPF2</accession>
<proteinExistence type="inferred from homology"/>
<keyword evidence="3" id="KW-0813">Transport</keyword>
<keyword evidence="11" id="KW-1185">Reference proteome</keyword>
<dbReference type="InterPro" id="IPR003593">
    <property type="entry name" value="AAA+_ATPase"/>
</dbReference>
<dbReference type="InterPro" id="IPR017871">
    <property type="entry name" value="ABC_transporter-like_CS"/>
</dbReference>
<dbReference type="GO" id="GO:0005524">
    <property type="term" value="F:ATP binding"/>
    <property type="evidence" value="ECO:0007669"/>
    <property type="project" value="UniProtKB-KW"/>
</dbReference>
<gene>
    <name evidence="10" type="ordered locus">Desru_0328</name>
</gene>
<dbReference type="AlphaFoldDB" id="F6DPF2"/>
<evidence type="ECO:0000256" key="4">
    <source>
        <dbReference type="ARBA" id="ARBA00022475"/>
    </source>
</evidence>
<dbReference type="SUPFAM" id="SSF52540">
    <property type="entry name" value="P-loop containing nucleoside triphosphate hydrolases"/>
    <property type="match status" value="1"/>
</dbReference>
<evidence type="ECO:0000256" key="7">
    <source>
        <dbReference type="ARBA" id="ARBA00022967"/>
    </source>
</evidence>
<dbReference type="InterPro" id="IPR027417">
    <property type="entry name" value="P-loop_NTPase"/>
</dbReference>
<dbReference type="SMART" id="SM00382">
    <property type="entry name" value="AAA"/>
    <property type="match status" value="1"/>
</dbReference>
<dbReference type="GO" id="GO:0042626">
    <property type="term" value="F:ATPase-coupled transmembrane transporter activity"/>
    <property type="evidence" value="ECO:0007669"/>
    <property type="project" value="TreeGrafter"/>
</dbReference>
<evidence type="ECO:0000256" key="5">
    <source>
        <dbReference type="ARBA" id="ARBA00022741"/>
    </source>
</evidence>
<keyword evidence="5" id="KW-0547">Nucleotide-binding</keyword>
<dbReference type="EMBL" id="CP002780">
    <property type="protein sequence ID" value="AEG58625.1"/>
    <property type="molecule type" value="Genomic_DNA"/>
</dbReference>